<dbReference type="SUPFAM" id="SSF109604">
    <property type="entry name" value="HD-domain/PDEase-like"/>
    <property type="match status" value="1"/>
</dbReference>
<dbReference type="Gene3D" id="1.10.3210.10">
    <property type="entry name" value="Hypothetical protein af1432"/>
    <property type="match status" value="1"/>
</dbReference>
<dbReference type="AlphaFoldDB" id="A0A517Z673"/>
<evidence type="ECO:0000313" key="4">
    <source>
        <dbReference type="Proteomes" id="UP000320496"/>
    </source>
</evidence>
<accession>A0A517Z673</accession>
<dbReference type="EC" id="3.1.-.-" evidence="3"/>
<keyword evidence="1 3" id="KW-0378">Hydrolase</keyword>
<evidence type="ECO:0000256" key="1">
    <source>
        <dbReference type="ARBA" id="ARBA00022801"/>
    </source>
</evidence>
<dbReference type="Proteomes" id="UP000320496">
    <property type="component" value="Chromosome"/>
</dbReference>
<name>A0A517Z673_9PLAN</name>
<evidence type="ECO:0000259" key="2">
    <source>
        <dbReference type="PROSITE" id="PS51831"/>
    </source>
</evidence>
<dbReference type="KEGG" id="mri:Mal4_22960"/>
<dbReference type="RefSeq" id="WP_145369307.1">
    <property type="nucleotide sequence ID" value="NZ_CP036275.1"/>
</dbReference>
<dbReference type="PROSITE" id="PS51831">
    <property type="entry name" value="HD"/>
    <property type="match status" value="1"/>
</dbReference>
<evidence type="ECO:0000313" key="3">
    <source>
        <dbReference type="EMBL" id="QDU37977.1"/>
    </source>
</evidence>
<dbReference type="InterPro" id="IPR003607">
    <property type="entry name" value="HD/PDEase_dom"/>
</dbReference>
<feature type="domain" description="HD" evidence="2">
    <location>
        <begin position="178"/>
        <end position="307"/>
    </location>
</feature>
<organism evidence="3 4">
    <name type="scientific">Maioricimonas rarisocia</name>
    <dbReference type="NCBI Taxonomy" id="2528026"/>
    <lineage>
        <taxon>Bacteria</taxon>
        <taxon>Pseudomonadati</taxon>
        <taxon>Planctomycetota</taxon>
        <taxon>Planctomycetia</taxon>
        <taxon>Planctomycetales</taxon>
        <taxon>Planctomycetaceae</taxon>
        <taxon>Maioricimonas</taxon>
    </lineage>
</organism>
<proteinExistence type="predicted"/>
<dbReference type="PANTHER" id="PTHR37294:SF1">
    <property type="entry name" value="3'-5' EXORIBONUCLEASE YHAM"/>
    <property type="match status" value="1"/>
</dbReference>
<dbReference type="InterPro" id="IPR006674">
    <property type="entry name" value="HD_domain"/>
</dbReference>
<dbReference type="NCBIfam" id="TIGR00277">
    <property type="entry name" value="HDIG"/>
    <property type="match status" value="1"/>
</dbReference>
<dbReference type="GO" id="GO:0016787">
    <property type="term" value="F:hydrolase activity"/>
    <property type="evidence" value="ECO:0007669"/>
    <property type="project" value="UniProtKB-KW"/>
</dbReference>
<gene>
    <name evidence="3" type="primary">yhaM_2</name>
    <name evidence="3" type="ORF">Mal4_22960</name>
</gene>
<dbReference type="EMBL" id="CP036275">
    <property type="protein sequence ID" value="QDU37977.1"/>
    <property type="molecule type" value="Genomic_DNA"/>
</dbReference>
<keyword evidence="4" id="KW-1185">Reference proteome</keyword>
<dbReference type="Pfam" id="PF01966">
    <property type="entry name" value="HD"/>
    <property type="match status" value="1"/>
</dbReference>
<dbReference type="CDD" id="cd00077">
    <property type="entry name" value="HDc"/>
    <property type="match status" value="1"/>
</dbReference>
<dbReference type="GO" id="GO:0031125">
    <property type="term" value="P:rRNA 3'-end processing"/>
    <property type="evidence" value="ECO:0007669"/>
    <property type="project" value="TreeGrafter"/>
</dbReference>
<sequence>MQLIPDNEPSPRIVPLGEMQPGTQGDCFVLLVSKDRSTTRDGKPYFRVVFRDPQRSATAMIWSDGGLFADCEQAWQPGTFYKLRCRYTENQYGPQIDIDRIREVVESDADDGFEPDTYFQASRFDMDAMYAELTGIVQDHITVEPLQRLVLNILTHYAEGIKTFPAASRNHHAFRGGYLEHVLSVTKTALYLADKYGDYYRNMRPPLNKSLVIAGAVLHDIGKLQELDAQPQGARYTASGKLIGHILLGRDLVREHARNIEGLDPELLLRLEHIIVSHQNLPEWGSPVAPHTPEALLVYFSDDIDAKFYMVATALETDIVDDEEFTGRDNALRRSIFRGLLGGGDEQ</sequence>
<dbReference type="InterPro" id="IPR050798">
    <property type="entry name" value="YhaM_exoribonuc/phosphodiest"/>
</dbReference>
<dbReference type="PANTHER" id="PTHR37294">
    <property type="entry name" value="3'-5' EXORIBONUCLEASE YHAM"/>
    <property type="match status" value="1"/>
</dbReference>
<reference evidence="3 4" key="1">
    <citation type="submission" date="2019-02" db="EMBL/GenBank/DDBJ databases">
        <title>Deep-cultivation of Planctomycetes and their phenomic and genomic characterization uncovers novel biology.</title>
        <authorList>
            <person name="Wiegand S."/>
            <person name="Jogler M."/>
            <person name="Boedeker C."/>
            <person name="Pinto D."/>
            <person name="Vollmers J."/>
            <person name="Rivas-Marin E."/>
            <person name="Kohn T."/>
            <person name="Peeters S.H."/>
            <person name="Heuer A."/>
            <person name="Rast P."/>
            <person name="Oberbeckmann S."/>
            <person name="Bunk B."/>
            <person name="Jeske O."/>
            <person name="Meyerdierks A."/>
            <person name="Storesund J.E."/>
            <person name="Kallscheuer N."/>
            <person name="Luecker S."/>
            <person name="Lage O.M."/>
            <person name="Pohl T."/>
            <person name="Merkel B.J."/>
            <person name="Hornburger P."/>
            <person name="Mueller R.-W."/>
            <person name="Bruemmer F."/>
            <person name="Labrenz M."/>
            <person name="Spormann A.M."/>
            <person name="Op den Camp H."/>
            <person name="Overmann J."/>
            <person name="Amann R."/>
            <person name="Jetten M.S.M."/>
            <person name="Mascher T."/>
            <person name="Medema M.H."/>
            <person name="Devos D.P."/>
            <person name="Kaster A.-K."/>
            <person name="Ovreas L."/>
            <person name="Rohde M."/>
            <person name="Galperin M.Y."/>
            <person name="Jogler C."/>
        </authorList>
    </citation>
    <scope>NUCLEOTIDE SEQUENCE [LARGE SCALE GENOMIC DNA]</scope>
    <source>
        <strain evidence="3 4">Mal4</strain>
    </source>
</reference>
<dbReference type="SMART" id="SM00471">
    <property type="entry name" value="HDc"/>
    <property type="match status" value="1"/>
</dbReference>
<dbReference type="InterPro" id="IPR006675">
    <property type="entry name" value="HDIG_dom"/>
</dbReference>
<protein>
    <submittedName>
        <fullName evidence="3">3'-5' exoribonuclease YhaM</fullName>
        <ecNumber evidence="3">3.1.-.-</ecNumber>
    </submittedName>
</protein>
<dbReference type="OrthoDB" id="9778453at2"/>